<dbReference type="InterPro" id="IPR055762">
    <property type="entry name" value="DUF7338"/>
</dbReference>
<evidence type="ECO:0000313" key="2">
    <source>
        <dbReference type="EMBL" id="QSL99197.1"/>
    </source>
</evidence>
<dbReference type="EMBL" id="MW512264">
    <property type="protein sequence ID" value="QSL99197.1"/>
    <property type="molecule type" value="Genomic_DNA"/>
</dbReference>
<evidence type="ECO:0000256" key="1">
    <source>
        <dbReference type="SAM" id="Phobius"/>
    </source>
</evidence>
<feature type="transmembrane region" description="Helical" evidence="1">
    <location>
        <begin position="6"/>
        <end position="31"/>
    </location>
</feature>
<name>A0A899IMT0_9CAUD</name>
<keyword evidence="1" id="KW-0812">Transmembrane</keyword>
<protein>
    <submittedName>
        <fullName evidence="2">Uncharacterized protein</fullName>
    </submittedName>
</protein>
<organism evidence="2">
    <name type="scientific">Escherichia phage PTK</name>
    <dbReference type="NCBI Taxonomy" id="2809110"/>
    <lineage>
        <taxon>Viruses</taxon>
        <taxon>Duplodnaviria</taxon>
        <taxon>Heunggongvirae</taxon>
        <taxon>Uroviricota</taxon>
        <taxon>Caudoviricetes</taxon>
        <taxon>Pantevenvirales</taxon>
        <taxon>Straboviridae</taxon>
        <taxon>Tevenvirinae</taxon>
        <taxon>Mosigvirus</taxon>
    </lineage>
</organism>
<proteinExistence type="predicted"/>
<keyword evidence="1" id="KW-0472">Membrane</keyword>
<gene>
    <name evidence="2" type="ORF">FEPPCPPO_00100</name>
</gene>
<reference evidence="2" key="1">
    <citation type="submission" date="2021-01" db="EMBL/GenBank/DDBJ databases">
        <title>Characterization and Complete Genome Analysis of Shaanbei White Cashmere Goat associated Escherichia phage PTK.</title>
        <authorList>
            <person name="Li L."/>
        </authorList>
    </citation>
    <scope>NUCLEOTIDE SEQUENCE</scope>
</reference>
<accession>A0A899IMT0</accession>
<sequence>MKFLKYISWVVLVPIDWIAAILAIILAPFVVPFHSEKTGKLPYGFDWMMTYDNPIDGDRGHVERWSKIRKIPVIGKYAQRVAWLWRNKAYNFSYHVLGREASSEWHYKGNAETKSGSPDPAHHGYLLVWNESAWGLFAAIPYLKVGGITFYLRVYCGWKLKSLLSRPIPRAMLSFHINPLRYYKN</sequence>
<keyword evidence="1" id="KW-1133">Transmembrane helix</keyword>
<dbReference type="Pfam" id="PF24027">
    <property type="entry name" value="DUF7338"/>
    <property type="match status" value="1"/>
</dbReference>